<dbReference type="PIRSF" id="PIRSF003033">
    <property type="entry name" value="Ku70"/>
    <property type="match status" value="1"/>
</dbReference>
<protein>
    <recommendedName>
        <fullName evidence="5">ATP-dependent DNA helicase II subunit 1</fullName>
        <ecNumber evidence="4">3.6.4.12</ecNumber>
    </recommendedName>
    <alternativeName>
        <fullName evidence="18">ATP-dependent DNA helicase II subunit Ku70</fullName>
    </alternativeName>
</protein>
<evidence type="ECO:0000256" key="3">
    <source>
        <dbReference type="ARBA" id="ARBA00005240"/>
    </source>
</evidence>
<evidence type="ECO:0000313" key="23">
    <source>
        <dbReference type="Proteomes" id="UP000184330"/>
    </source>
</evidence>
<dbReference type="GO" id="GO:0000723">
    <property type="term" value="P:telomere maintenance"/>
    <property type="evidence" value="ECO:0007669"/>
    <property type="project" value="EnsemblFungi"/>
</dbReference>
<feature type="compositionally biased region" description="Basic and acidic residues" evidence="20">
    <location>
        <begin position="526"/>
        <end position="536"/>
    </location>
</feature>
<dbReference type="Gene3D" id="2.40.290.10">
    <property type="match status" value="1"/>
</dbReference>
<dbReference type="GO" id="GO:0005721">
    <property type="term" value="C:pericentric heterochromatin"/>
    <property type="evidence" value="ECO:0007669"/>
    <property type="project" value="EnsemblFungi"/>
</dbReference>
<reference evidence="22 23" key="1">
    <citation type="submission" date="2016-03" db="EMBL/GenBank/DDBJ databases">
        <authorList>
            <person name="Ploux O."/>
        </authorList>
    </citation>
    <scope>NUCLEOTIDE SEQUENCE [LARGE SCALE GENOMIC DNA]</scope>
    <source>
        <strain evidence="22 23">UAMH 11012</strain>
    </source>
</reference>
<evidence type="ECO:0000256" key="16">
    <source>
        <dbReference type="ARBA" id="ARBA00023242"/>
    </source>
</evidence>
<evidence type="ECO:0000256" key="19">
    <source>
        <dbReference type="ARBA" id="ARBA00047995"/>
    </source>
</evidence>
<keyword evidence="15" id="KW-0234">DNA repair</keyword>
<dbReference type="PANTHER" id="PTHR12604:SF2">
    <property type="entry name" value="X-RAY REPAIR CROSS-COMPLEMENTING PROTEIN 6"/>
    <property type="match status" value="1"/>
</dbReference>
<dbReference type="GO" id="GO:0043564">
    <property type="term" value="C:Ku70:Ku80 complex"/>
    <property type="evidence" value="ECO:0007669"/>
    <property type="project" value="InterPro"/>
</dbReference>
<dbReference type="FunFam" id="2.40.290.10:FF:000001">
    <property type="entry name" value="X-ray repair cross complementing 6"/>
    <property type="match status" value="1"/>
</dbReference>
<keyword evidence="7" id="KW-0547">Nucleotide-binding</keyword>
<feature type="compositionally biased region" description="Basic and acidic residues" evidence="20">
    <location>
        <begin position="1"/>
        <end position="10"/>
    </location>
</feature>
<feature type="compositionally biased region" description="Acidic residues" evidence="20">
    <location>
        <begin position="11"/>
        <end position="20"/>
    </location>
</feature>
<feature type="region of interest" description="Disordered" evidence="20">
    <location>
        <begin position="1"/>
        <end position="22"/>
    </location>
</feature>
<dbReference type="GO" id="GO:0006310">
    <property type="term" value="P:DNA recombination"/>
    <property type="evidence" value="ECO:0007669"/>
    <property type="project" value="UniProtKB-KW"/>
</dbReference>
<dbReference type="Gene3D" id="3.40.50.410">
    <property type="entry name" value="von Willebrand factor, type A domain"/>
    <property type="match status" value="1"/>
</dbReference>
<dbReference type="GO" id="GO:0120290">
    <property type="term" value="P:stalled replication fork localization to nuclear periphery"/>
    <property type="evidence" value="ECO:0007669"/>
    <property type="project" value="EnsemblFungi"/>
</dbReference>
<proteinExistence type="inferred from homology"/>
<dbReference type="GO" id="GO:0099115">
    <property type="term" value="C:chromosome, subtelomeric region"/>
    <property type="evidence" value="ECO:0007669"/>
    <property type="project" value="EnsemblFungi"/>
</dbReference>
<dbReference type="SUPFAM" id="SSF100939">
    <property type="entry name" value="SPOC domain-like"/>
    <property type="match status" value="1"/>
</dbReference>
<evidence type="ECO:0000256" key="15">
    <source>
        <dbReference type="ARBA" id="ARBA00023204"/>
    </source>
</evidence>
<dbReference type="InterPro" id="IPR027388">
    <property type="entry name" value="Ku70_bridge/pillars_dom_sf"/>
</dbReference>
<dbReference type="GO" id="GO:0140445">
    <property type="term" value="C:chromosome, telomeric repeat region"/>
    <property type="evidence" value="ECO:0007669"/>
    <property type="project" value="EnsemblFungi"/>
</dbReference>
<dbReference type="GO" id="GO:0042162">
    <property type="term" value="F:telomeric DNA binding"/>
    <property type="evidence" value="ECO:0007669"/>
    <property type="project" value="EnsemblFungi"/>
</dbReference>
<feature type="region of interest" description="Disordered" evidence="20">
    <location>
        <begin position="526"/>
        <end position="545"/>
    </location>
</feature>
<accession>A0A1L7XG72</accession>
<keyword evidence="12" id="KW-0779">Telomere</keyword>
<dbReference type="AlphaFoldDB" id="A0A1L7XG72"/>
<feature type="domain" description="SAP" evidence="21">
    <location>
        <begin position="620"/>
        <end position="654"/>
    </location>
</feature>
<keyword evidence="10" id="KW-0347">Helicase</keyword>
<evidence type="ECO:0000256" key="13">
    <source>
        <dbReference type="ARBA" id="ARBA00023125"/>
    </source>
</evidence>
<evidence type="ECO:0000256" key="1">
    <source>
        <dbReference type="ARBA" id="ARBA00004123"/>
    </source>
</evidence>
<evidence type="ECO:0000256" key="5">
    <source>
        <dbReference type="ARBA" id="ARBA00021796"/>
    </source>
</evidence>
<dbReference type="STRING" id="576137.A0A1L7XG72"/>
<dbReference type="CDD" id="cd00788">
    <property type="entry name" value="KU70"/>
    <property type="match status" value="1"/>
</dbReference>
<dbReference type="SMART" id="SM00559">
    <property type="entry name" value="Ku78"/>
    <property type="match status" value="1"/>
</dbReference>
<dbReference type="GO" id="GO:0006303">
    <property type="term" value="P:double-strand break repair via nonhomologous end joining"/>
    <property type="evidence" value="ECO:0007669"/>
    <property type="project" value="EnsemblFungi"/>
</dbReference>
<keyword evidence="23" id="KW-1185">Reference proteome</keyword>
<evidence type="ECO:0000256" key="8">
    <source>
        <dbReference type="ARBA" id="ARBA00022763"/>
    </source>
</evidence>
<dbReference type="Pfam" id="PF03730">
    <property type="entry name" value="Ku_C"/>
    <property type="match status" value="1"/>
</dbReference>
<evidence type="ECO:0000256" key="7">
    <source>
        <dbReference type="ARBA" id="ARBA00022741"/>
    </source>
</evidence>
<evidence type="ECO:0000256" key="9">
    <source>
        <dbReference type="ARBA" id="ARBA00022801"/>
    </source>
</evidence>
<comment type="subcellular location">
    <subcellularLocation>
        <location evidence="2">Chromosome</location>
        <location evidence="2">Telomere</location>
    </subcellularLocation>
    <subcellularLocation>
        <location evidence="1">Nucleus</location>
    </subcellularLocation>
</comment>
<keyword evidence="11" id="KW-0067">ATP-binding</keyword>
<dbReference type="SUPFAM" id="SSF68906">
    <property type="entry name" value="SAP domain"/>
    <property type="match status" value="1"/>
</dbReference>
<comment type="function">
    <text evidence="17">Single-stranded DNA-dependent ATP-dependent helicase. Involved in non-homologous end joining (NHEJ) DNA double strand break repair. DNA-binding is sequence-independent but has a high affinity to nicks in double-stranded DNA and to the ends of duplex DNA. Binds to naturally occurring chromosomal ends, and therefore provides chromosomal end protection. Required also for telomere recombination to repair telomeric ends in the absence of telomerase. KU70, of the KU70/KU80 heterodimer, binds to the stem loop of TLC1, the RNA component of telomerase. Involved in telomere maintenance. Interacts with telomeric repeats and subtelomeric sequences thereby controlling telomere length and protecting against subtelomeric rearrangement. Maintains telomeric chromatin, which is involved in silencing the expression of genes located at the telomere. Required for mating-type switching.</text>
</comment>
<evidence type="ECO:0000256" key="12">
    <source>
        <dbReference type="ARBA" id="ARBA00022895"/>
    </source>
</evidence>
<dbReference type="GO" id="GO:0003684">
    <property type="term" value="F:damaged DNA binding"/>
    <property type="evidence" value="ECO:0007669"/>
    <property type="project" value="InterPro"/>
</dbReference>
<comment type="catalytic activity">
    <reaction evidence="19">
        <text>ATP + H2O = ADP + phosphate + H(+)</text>
        <dbReference type="Rhea" id="RHEA:13065"/>
        <dbReference type="ChEBI" id="CHEBI:15377"/>
        <dbReference type="ChEBI" id="CHEBI:15378"/>
        <dbReference type="ChEBI" id="CHEBI:30616"/>
        <dbReference type="ChEBI" id="CHEBI:43474"/>
        <dbReference type="ChEBI" id="CHEBI:456216"/>
        <dbReference type="EC" id="3.6.4.12"/>
    </reaction>
</comment>
<keyword evidence="16" id="KW-0539">Nucleus</keyword>
<keyword evidence="9" id="KW-0378">Hydrolase</keyword>
<dbReference type="Pfam" id="PF02735">
    <property type="entry name" value="Ku"/>
    <property type="match status" value="1"/>
</dbReference>
<dbReference type="EC" id="3.6.4.12" evidence="4"/>
<dbReference type="InterPro" id="IPR006164">
    <property type="entry name" value="DNA_bd_Ku70/Ku80"/>
</dbReference>
<dbReference type="SUPFAM" id="SSF53300">
    <property type="entry name" value="vWA-like"/>
    <property type="match status" value="1"/>
</dbReference>
<dbReference type="InterPro" id="IPR036361">
    <property type="entry name" value="SAP_dom_sf"/>
</dbReference>
<keyword evidence="14" id="KW-0233">DNA recombination</keyword>
<feature type="compositionally biased region" description="Basic and acidic residues" evidence="20">
    <location>
        <begin position="573"/>
        <end position="582"/>
    </location>
</feature>
<keyword evidence="6" id="KW-0158">Chromosome</keyword>
<dbReference type="GO" id="GO:0005524">
    <property type="term" value="F:ATP binding"/>
    <property type="evidence" value="ECO:0007669"/>
    <property type="project" value="UniProtKB-KW"/>
</dbReference>
<dbReference type="InterPro" id="IPR016194">
    <property type="entry name" value="SPOC-like_C_dom_sf"/>
</dbReference>
<evidence type="ECO:0000259" key="21">
    <source>
        <dbReference type="PROSITE" id="PS50800"/>
    </source>
</evidence>
<dbReference type="PANTHER" id="PTHR12604">
    <property type="entry name" value="KU AUTOANTIGEN DNA HELICASE"/>
    <property type="match status" value="1"/>
</dbReference>
<organism evidence="22 23">
    <name type="scientific">Phialocephala subalpina</name>
    <dbReference type="NCBI Taxonomy" id="576137"/>
    <lineage>
        <taxon>Eukaryota</taxon>
        <taxon>Fungi</taxon>
        <taxon>Dikarya</taxon>
        <taxon>Ascomycota</taxon>
        <taxon>Pezizomycotina</taxon>
        <taxon>Leotiomycetes</taxon>
        <taxon>Helotiales</taxon>
        <taxon>Mollisiaceae</taxon>
        <taxon>Phialocephala</taxon>
        <taxon>Phialocephala fortinii species complex</taxon>
    </lineage>
</organism>
<dbReference type="InterPro" id="IPR006165">
    <property type="entry name" value="Ku70"/>
</dbReference>
<keyword evidence="13" id="KW-0238">DNA-binding</keyword>
<dbReference type="Gene3D" id="4.10.970.10">
    <property type="entry name" value="Ku70, bridge and pillars"/>
    <property type="match status" value="1"/>
</dbReference>
<evidence type="ECO:0000256" key="11">
    <source>
        <dbReference type="ARBA" id="ARBA00022840"/>
    </source>
</evidence>
<dbReference type="GO" id="GO:0003678">
    <property type="term" value="F:DNA helicase activity"/>
    <property type="evidence" value="ECO:0007669"/>
    <property type="project" value="UniProtKB-EC"/>
</dbReference>
<dbReference type="Proteomes" id="UP000184330">
    <property type="component" value="Unassembled WGS sequence"/>
</dbReference>
<dbReference type="NCBIfam" id="TIGR00578">
    <property type="entry name" value="ku70"/>
    <property type="match status" value="1"/>
</dbReference>
<comment type="similarity">
    <text evidence="3">Belongs to the ku70 family.</text>
</comment>
<dbReference type="OrthoDB" id="3249161at2759"/>
<evidence type="ECO:0000256" key="17">
    <source>
        <dbReference type="ARBA" id="ARBA00024890"/>
    </source>
</evidence>
<dbReference type="CDD" id="cd01458">
    <property type="entry name" value="vWA_ku"/>
    <property type="match status" value="1"/>
</dbReference>
<dbReference type="InterPro" id="IPR036465">
    <property type="entry name" value="vWFA_dom_sf"/>
</dbReference>
<dbReference type="EMBL" id="FJOG01000025">
    <property type="protein sequence ID" value="CZR64022.1"/>
    <property type="molecule type" value="Genomic_DNA"/>
</dbReference>
<dbReference type="GO" id="GO:0016787">
    <property type="term" value="F:hydrolase activity"/>
    <property type="evidence" value="ECO:0007669"/>
    <property type="project" value="UniProtKB-KW"/>
</dbReference>
<evidence type="ECO:0000256" key="10">
    <source>
        <dbReference type="ARBA" id="ARBA00022806"/>
    </source>
</evidence>
<dbReference type="InterPro" id="IPR047087">
    <property type="entry name" value="KU70_core_dom"/>
</dbReference>
<evidence type="ECO:0000256" key="4">
    <source>
        <dbReference type="ARBA" id="ARBA00012551"/>
    </source>
</evidence>
<dbReference type="Pfam" id="PF02037">
    <property type="entry name" value="SAP"/>
    <property type="match status" value="1"/>
</dbReference>
<dbReference type="FunFam" id="3.40.50.410:FF:000071">
    <property type="entry name" value="ATP-dependent DNA helicase II subunit 1"/>
    <property type="match status" value="1"/>
</dbReference>
<dbReference type="PROSITE" id="PS50800">
    <property type="entry name" value="SAP"/>
    <property type="match status" value="1"/>
</dbReference>
<keyword evidence="8" id="KW-0227">DNA damage</keyword>
<evidence type="ECO:0000256" key="18">
    <source>
        <dbReference type="ARBA" id="ARBA00031811"/>
    </source>
</evidence>
<dbReference type="Gene3D" id="1.10.1600.10">
    <property type="match status" value="1"/>
</dbReference>
<dbReference type="Gene3D" id="1.10.720.30">
    <property type="entry name" value="SAP domain"/>
    <property type="match status" value="1"/>
</dbReference>
<evidence type="ECO:0000256" key="20">
    <source>
        <dbReference type="SAM" id="MobiDB-lite"/>
    </source>
</evidence>
<name>A0A1L7XG72_9HELO</name>
<dbReference type="InterPro" id="IPR005160">
    <property type="entry name" value="Ku_C"/>
</dbReference>
<evidence type="ECO:0000256" key="6">
    <source>
        <dbReference type="ARBA" id="ARBA00022454"/>
    </source>
</evidence>
<gene>
    <name evidence="22" type="ORF">PAC_13919</name>
</gene>
<dbReference type="GO" id="GO:0003690">
    <property type="term" value="F:double-stranded DNA binding"/>
    <property type="evidence" value="ECO:0007669"/>
    <property type="project" value="TreeGrafter"/>
</dbReference>
<evidence type="ECO:0000256" key="2">
    <source>
        <dbReference type="ARBA" id="ARBA00004574"/>
    </source>
</evidence>
<evidence type="ECO:0000313" key="22">
    <source>
        <dbReference type="EMBL" id="CZR64022.1"/>
    </source>
</evidence>
<dbReference type="InterPro" id="IPR003034">
    <property type="entry name" value="SAP_dom"/>
</dbReference>
<feature type="region of interest" description="Disordered" evidence="20">
    <location>
        <begin position="573"/>
        <end position="593"/>
    </location>
</feature>
<dbReference type="Pfam" id="PF03731">
    <property type="entry name" value="Ku_N"/>
    <property type="match status" value="1"/>
</dbReference>
<evidence type="ECO:0000256" key="14">
    <source>
        <dbReference type="ARBA" id="ARBA00023172"/>
    </source>
</evidence>
<dbReference type="InterPro" id="IPR005161">
    <property type="entry name" value="Ku_N"/>
</dbReference>
<sequence>MADNDHYKKEEDEDEEELDDSNYIAQKDAVLFAIDISKTMLTPPPPSDDKKAEKDSPAIAAIKCAYQIMQQRIISSPKDMMGVLLFGTEQSKFQDEDSSSRGSATYPHCYLLSDVDIPAAKDVETLREIVRNADEGNKEELLEPAKEPVSMSNVLFCANQIFTTRAPNFGSRRLFIITDKDDPHGADKTLRNQATVRAKDLYDLGVVIELFPISHSDHEFDRSKFYDDIIYRDPADGVDFAIAPPNFKAQGDNGLSLLSNLIAEINSKEVAKRSIFSHLPFEIGPNLKISVKGYNLLQKQAPARKGYVYEKGEEFVWAESNTTKFEEGPVAREVGKVDIKKAYTFGGKQIEFTLEEQKALKNFGPPVLRIIGFKPQSLLKIEHSVKKSTFIYPSEEDYIGSTRVFAALWKKLVKSKVMGVAWYIGRANASPLLVAILPSEERFDDNNVQVVPAGLWLYPLPFADDIRGVGTLPKKITASNELTQLMWKVVQQLQLPGGVYNPSKFPNPSLQWHYKILQIMALHDEVPEGDPEDKTKPKNKQIHKRAGSLINDWKKKLDEEVLQFQKERYGGIDGTDLKRGSDGNDDDEPPKKRIKAEKNEEVLTDISSGDLKKMVQRGELKKRLVGEMRDWLKVKGLTATGKKEVLIDRIEQWVEEH</sequence>
<dbReference type="GO" id="GO:0035861">
    <property type="term" value="C:site of double-strand break"/>
    <property type="evidence" value="ECO:0007669"/>
    <property type="project" value="EnsemblFungi"/>
</dbReference>